<evidence type="ECO:0000313" key="2">
    <source>
        <dbReference type="Proteomes" id="UP001301958"/>
    </source>
</evidence>
<dbReference type="EMBL" id="MU865412">
    <property type="protein sequence ID" value="KAK4223850.1"/>
    <property type="molecule type" value="Genomic_DNA"/>
</dbReference>
<sequence length="256" mass="29184">MAATITEVFGTVKEIGDIIKAFDFSKINIKDEKAEEDLHCDLAPAYGTLNVESMKNLDEHLKIIIATTMKTLAAQKDKSWDAVLSTMMQNPVLKPIESSDVARSDKLIKKGSHNFKADGSPDDAIVKEVEVWFKKLLQDDDVEQSTRIKIHVLGKIVAQTGAIITGLIDFFHKHEYHEQKVLDIGVLRFPDIDQPFFKLYRIQLDVWSNCTRTVFHQYDDNGITGQFNMRKFATRDNVIDQMTKEAKKHAADRMWA</sequence>
<keyword evidence="2" id="KW-1185">Reference proteome</keyword>
<name>A0AAN7GW03_9PEZI</name>
<proteinExistence type="predicted"/>
<protein>
    <submittedName>
        <fullName evidence="1">Uncharacterized protein</fullName>
    </submittedName>
</protein>
<dbReference type="Proteomes" id="UP001301958">
    <property type="component" value="Unassembled WGS sequence"/>
</dbReference>
<comment type="caution">
    <text evidence="1">The sequence shown here is derived from an EMBL/GenBank/DDBJ whole genome shotgun (WGS) entry which is preliminary data.</text>
</comment>
<reference evidence="1" key="2">
    <citation type="submission" date="2023-05" db="EMBL/GenBank/DDBJ databases">
        <authorList>
            <consortium name="Lawrence Berkeley National Laboratory"/>
            <person name="Steindorff A."/>
            <person name="Hensen N."/>
            <person name="Bonometti L."/>
            <person name="Westerberg I."/>
            <person name="Brannstrom I.O."/>
            <person name="Guillou S."/>
            <person name="Cros-Aarteil S."/>
            <person name="Calhoun S."/>
            <person name="Haridas S."/>
            <person name="Kuo A."/>
            <person name="Mondo S."/>
            <person name="Pangilinan J."/>
            <person name="Riley R."/>
            <person name="Labutti K."/>
            <person name="Andreopoulos B."/>
            <person name="Lipzen A."/>
            <person name="Chen C."/>
            <person name="Yanf M."/>
            <person name="Daum C."/>
            <person name="Ng V."/>
            <person name="Clum A."/>
            <person name="Ohm R."/>
            <person name="Martin F."/>
            <person name="Silar P."/>
            <person name="Natvig D."/>
            <person name="Lalanne C."/>
            <person name="Gautier V."/>
            <person name="Ament-Velasquez S.L."/>
            <person name="Kruys A."/>
            <person name="Hutchinson M.I."/>
            <person name="Powell A.J."/>
            <person name="Barry K."/>
            <person name="Miller A.N."/>
            <person name="Grigoriev I.V."/>
            <person name="Debuchy R."/>
            <person name="Gladieux P."/>
            <person name="Thoren M.H."/>
            <person name="Johannesson H."/>
        </authorList>
    </citation>
    <scope>NUCLEOTIDE SEQUENCE</scope>
    <source>
        <strain evidence="1">CBS 990.96</strain>
    </source>
</reference>
<evidence type="ECO:0000313" key="1">
    <source>
        <dbReference type="EMBL" id="KAK4223850.1"/>
    </source>
</evidence>
<accession>A0AAN7GW03</accession>
<organism evidence="1 2">
    <name type="scientific">Podospora fimiseda</name>
    <dbReference type="NCBI Taxonomy" id="252190"/>
    <lineage>
        <taxon>Eukaryota</taxon>
        <taxon>Fungi</taxon>
        <taxon>Dikarya</taxon>
        <taxon>Ascomycota</taxon>
        <taxon>Pezizomycotina</taxon>
        <taxon>Sordariomycetes</taxon>
        <taxon>Sordariomycetidae</taxon>
        <taxon>Sordariales</taxon>
        <taxon>Podosporaceae</taxon>
        <taxon>Podospora</taxon>
    </lineage>
</organism>
<dbReference type="AlphaFoldDB" id="A0AAN7GW03"/>
<reference evidence="1" key="1">
    <citation type="journal article" date="2023" name="Mol. Phylogenet. Evol.">
        <title>Genome-scale phylogeny and comparative genomics of the fungal order Sordariales.</title>
        <authorList>
            <person name="Hensen N."/>
            <person name="Bonometti L."/>
            <person name="Westerberg I."/>
            <person name="Brannstrom I.O."/>
            <person name="Guillou S."/>
            <person name="Cros-Aarteil S."/>
            <person name="Calhoun S."/>
            <person name="Haridas S."/>
            <person name="Kuo A."/>
            <person name="Mondo S."/>
            <person name="Pangilinan J."/>
            <person name="Riley R."/>
            <person name="LaButti K."/>
            <person name="Andreopoulos B."/>
            <person name="Lipzen A."/>
            <person name="Chen C."/>
            <person name="Yan M."/>
            <person name="Daum C."/>
            <person name="Ng V."/>
            <person name="Clum A."/>
            <person name="Steindorff A."/>
            <person name="Ohm R.A."/>
            <person name="Martin F."/>
            <person name="Silar P."/>
            <person name="Natvig D.O."/>
            <person name="Lalanne C."/>
            <person name="Gautier V."/>
            <person name="Ament-Velasquez S.L."/>
            <person name="Kruys A."/>
            <person name="Hutchinson M.I."/>
            <person name="Powell A.J."/>
            <person name="Barry K."/>
            <person name="Miller A.N."/>
            <person name="Grigoriev I.V."/>
            <person name="Debuchy R."/>
            <person name="Gladieux P."/>
            <person name="Hiltunen Thoren M."/>
            <person name="Johannesson H."/>
        </authorList>
    </citation>
    <scope>NUCLEOTIDE SEQUENCE</scope>
    <source>
        <strain evidence="1">CBS 990.96</strain>
    </source>
</reference>
<gene>
    <name evidence="1" type="ORF">QBC38DRAFT_548148</name>
</gene>